<protein>
    <submittedName>
        <fullName evidence="1">Uncharacterized protein</fullName>
    </submittedName>
</protein>
<organism evidence="1 2">
    <name type="scientific">Candidatus Methylumidiphilus alinenensis</name>
    <dbReference type="NCBI Taxonomy" id="2202197"/>
    <lineage>
        <taxon>Bacteria</taxon>
        <taxon>Pseudomonadati</taxon>
        <taxon>Pseudomonadota</taxon>
        <taxon>Gammaproteobacteria</taxon>
        <taxon>Methylococcales</taxon>
        <taxon>Candidatus Methylumidiphilus</taxon>
    </lineage>
</organism>
<dbReference type="Proteomes" id="UP000249396">
    <property type="component" value="Unassembled WGS sequence"/>
</dbReference>
<dbReference type="AlphaFoldDB" id="A0A2W4RAD1"/>
<accession>A0A2W4RAD1</accession>
<name>A0A2W4RAD1_9GAMM</name>
<sequence>MSNSPKLAKGELFPCKQHKAGSTMKNHYITIAVATALAFIVNPVHAEGYAEGHACKSIVLTASGLLSPHACDASLLSALKNSGKYPDVFAAAAPKYIFPDLPSGVPNTSCYTSQGSFAATIDGNPVTVTTLSVWTNDTKPVIFYAYSAEYTDNIGAVITQMSIFDATGKKFYGNIYSRDVVDLSKFSSDSSIEQDTIVGGTKNFAGAKGTFRIESNNIHTYFPNVPIDVLKGTICTDNH</sequence>
<dbReference type="EMBL" id="QJPH01000277">
    <property type="protein sequence ID" value="PZN80822.1"/>
    <property type="molecule type" value="Genomic_DNA"/>
</dbReference>
<evidence type="ECO:0000313" key="1">
    <source>
        <dbReference type="EMBL" id="PZN80822.1"/>
    </source>
</evidence>
<proteinExistence type="predicted"/>
<evidence type="ECO:0000313" key="2">
    <source>
        <dbReference type="Proteomes" id="UP000249396"/>
    </source>
</evidence>
<reference evidence="1 2" key="1">
    <citation type="journal article" date="2018" name="Aquat. Microb. Ecol.">
        <title>Gammaproteobacterial methanotrophs dominate.</title>
        <authorList>
            <person name="Rissanen A.J."/>
            <person name="Saarenheimo J."/>
            <person name="Tiirola M."/>
            <person name="Peura S."/>
            <person name="Aalto S.L."/>
            <person name="Karvinen A."/>
            <person name="Nykanen H."/>
        </authorList>
    </citation>
    <scope>NUCLEOTIDE SEQUENCE [LARGE SCALE GENOMIC DNA]</scope>
    <source>
        <strain evidence="1">AMbin10</strain>
    </source>
</reference>
<comment type="caution">
    <text evidence="1">The sequence shown here is derived from an EMBL/GenBank/DDBJ whole genome shotgun (WGS) entry which is preliminary data.</text>
</comment>
<gene>
    <name evidence="1" type="ORF">DM484_09370</name>
</gene>